<feature type="compositionally biased region" description="Basic residues" evidence="7">
    <location>
        <begin position="334"/>
        <end position="352"/>
    </location>
</feature>
<evidence type="ECO:0000259" key="8">
    <source>
        <dbReference type="PROSITE" id="PS50888"/>
    </source>
</evidence>
<protein>
    <submittedName>
        <fullName evidence="10">Probable serine/threonine-protein kinase drkD isoform X1</fullName>
    </submittedName>
</protein>
<dbReference type="PANTHER" id="PTHR15741:SF27">
    <property type="entry name" value="TRANSCRIPTION FACTOR AP-4"/>
    <property type="match status" value="1"/>
</dbReference>
<evidence type="ECO:0000313" key="9">
    <source>
        <dbReference type="Proteomes" id="UP000694888"/>
    </source>
</evidence>
<reference evidence="10" key="1">
    <citation type="submission" date="2025-08" db="UniProtKB">
        <authorList>
            <consortium name="RefSeq"/>
        </authorList>
    </citation>
    <scope>IDENTIFICATION</scope>
</reference>
<feature type="compositionally biased region" description="Low complexity" evidence="7">
    <location>
        <begin position="496"/>
        <end position="512"/>
    </location>
</feature>
<dbReference type="GO" id="GO:0016301">
    <property type="term" value="F:kinase activity"/>
    <property type="evidence" value="ECO:0007669"/>
    <property type="project" value="UniProtKB-KW"/>
</dbReference>
<comment type="subcellular location">
    <subcellularLocation>
        <location evidence="1">Nucleus</location>
    </subcellularLocation>
</comment>
<evidence type="ECO:0000256" key="3">
    <source>
        <dbReference type="ARBA" id="ARBA00023125"/>
    </source>
</evidence>
<dbReference type="GeneID" id="101859754"/>
<feature type="region of interest" description="Disordered" evidence="7">
    <location>
        <begin position="127"/>
        <end position="164"/>
    </location>
</feature>
<dbReference type="PANTHER" id="PTHR15741">
    <property type="entry name" value="BASIC HELIX-LOOP-HELIX ZIP TRANSCRIPTION FACTOR"/>
    <property type="match status" value="1"/>
</dbReference>
<keyword evidence="10" id="KW-0808">Transferase</keyword>
<dbReference type="Proteomes" id="UP000694888">
    <property type="component" value="Unplaced"/>
</dbReference>
<keyword evidence="2" id="KW-0805">Transcription regulation</keyword>
<dbReference type="CDD" id="cd11419">
    <property type="entry name" value="bHLHzip_TFAP4"/>
    <property type="match status" value="1"/>
</dbReference>
<keyword evidence="5" id="KW-0539">Nucleus</keyword>
<evidence type="ECO:0000256" key="5">
    <source>
        <dbReference type="ARBA" id="ARBA00023242"/>
    </source>
</evidence>
<dbReference type="InterPro" id="IPR011598">
    <property type="entry name" value="bHLH_dom"/>
</dbReference>
<dbReference type="InterPro" id="IPR052207">
    <property type="entry name" value="Max-like/E-box_TFs"/>
</dbReference>
<proteinExistence type="predicted"/>
<evidence type="ECO:0000313" key="10">
    <source>
        <dbReference type="RefSeq" id="XP_005090776.1"/>
    </source>
</evidence>
<dbReference type="SUPFAM" id="SSF47459">
    <property type="entry name" value="HLH, helix-loop-helix DNA-binding domain"/>
    <property type="match status" value="1"/>
</dbReference>
<feature type="region of interest" description="Disordered" evidence="7">
    <location>
        <begin position="429"/>
        <end position="512"/>
    </location>
</feature>
<evidence type="ECO:0000256" key="7">
    <source>
        <dbReference type="SAM" id="MobiDB-lite"/>
    </source>
</evidence>
<gene>
    <name evidence="10" type="primary">LOC101859754</name>
</gene>
<dbReference type="SMART" id="SM00353">
    <property type="entry name" value="HLH"/>
    <property type="match status" value="1"/>
</dbReference>
<evidence type="ECO:0000256" key="1">
    <source>
        <dbReference type="ARBA" id="ARBA00004123"/>
    </source>
</evidence>
<keyword evidence="4" id="KW-0804">Transcription</keyword>
<dbReference type="InterPro" id="IPR036638">
    <property type="entry name" value="HLH_DNA-bd_sf"/>
</dbReference>
<keyword evidence="3" id="KW-0238">DNA-binding</keyword>
<feature type="coiled-coil region" evidence="6">
    <location>
        <begin position="171"/>
        <end position="205"/>
    </location>
</feature>
<evidence type="ECO:0000256" key="2">
    <source>
        <dbReference type="ARBA" id="ARBA00023015"/>
    </source>
</evidence>
<sequence>MMSVDIRNSERRRFSELEAREKEIAAGLVNRVSPPVSPKAQQENEKRMRREIANSNERRRMQCINAGFSSLRALIPQLEGEKLSKAAILQHTTEYITSLEKDKTRMQLQVEHLKHVLAELGQERVVTDPYISSSPPPSKRKKRDTAESSDEGVGSLSDGSDEGGTELRQENVALQHQLEVERQRCASLEEHNRRLEDQLYSLLQRQSAQAIRELQPVKLEAAHSLTPHEPMYSREVVEVIASRDVRPPSPPPRPLSPTPERGMAMDISTPPMDTSRHEHSPPAAPSPIKPLPIQSPALDSNNSSVGGLVQPTVGGLVQPAARVNPPSVPEGRVPHHHNYCHRDHPRRRHRHQAQLEQQQAEEELRLQQQQKQQLQQQQQQSQQAVPAQSLENLVEAIRQIEGDGVLCQMEGERMVCDERKLYEEEQRLYTKRQSIPTTEESERETSSISDMDEFKSEGSGRDSPIQHHHHHMVHLKQQQQQPVIMSSQPPPPPPLSTTNSSSIHNSGSSSFSEKYPIASHLLHRPLHPSFYNRPGVIVHKQ</sequence>
<evidence type="ECO:0000256" key="6">
    <source>
        <dbReference type="SAM" id="Coils"/>
    </source>
</evidence>
<keyword evidence="9" id="KW-1185">Reference proteome</keyword>
<name>A0ABM0JCU7_APLCA</name>
<feature type="compositionally biased region" description="Pro residues" evidence="7">
    <location>
        <begin position="247"/>
        <end position="257"/>
    </location>
</feature>
<dbReference type="RefSeq" id="XP_005090776.1">
    <property type="nucleotide sequence ID" value="XM_005090719.3"/>
</dbReference>
<feature type="compositionally biased region" description="Low complexity" evidence="7">
    <location>
        <begin position="475"/>
        <end position="487"/>
    </location>
</feature>
<feature type="region of interest" description="Disordered" evidence="7">
    <location>
        <begin position="242"/>
        <end position="366"/>
    </location>
</feature>
<organism evidence="9 10">
    <name type="scientific">Aplysia californica</name>
    <name type="common">California sea hare</name>
    <dbReference type="NCBI Taxonomy" id="6500"/>
    <lineage>
        <taxon>Eukaryota</taxon>
        <taxon>Metazoa</taxon>
        <taxon>Spiralia</taxon>
        <taxon>Lophotrochozoa</taxon>
        <taxon>Mollusca</taxon>
        <taxon>Gastropoda</taxon>
        <taxon>Heterobranchia</taxon>
        <taxon>Euthyneura</taxon>
        <taxon>Tectipleura</taxon>
        <taxon>Aplysiida</taxon>
        <taxon>Aplysioidea</taxon>
        <taxon>Aplysiidae</taxon>
        <taxon>Aplysia</taxon>
    </lineage>
</organism>
<feature type="domain" description="BHLH" evidence="8">
    <location>
        <begin position="48"/>
        <end position="99"/>
    </location>
</feature>
<dbReference type="PROSITE" id="PS50888">
    <property type="entry name" value="BHLH"/>
    <property type="match status" value="1"/>
</dbReference>
<keyword evidence="10" id="KW-0418">Kinase</keyword>
<accession>A0ABM0JCU7</accession>
<dbReference type="Gene3D" id="4.10.280.10">
    <property type="entry name" value="Helix-loop-helix DNA-binding domain"/>
    <property type="match status" value="1"/>
</dbReference>
<keyword evidence="6" id="KW-0175">Coiled coil</keyword>
<evidence type="ECO:0000256" key="4">
    <source>
        <dbReference type="ARBA" id="ARBA00023163"/>
    </source>
</evidence>
<dbReference type="Pfam" id="PF00010">
    <property type="entry name" value="HLH"/>
    <property type="match status" value="1"/>
</dbReference>